<accession>A0AAD2FQ48</accession>
<feature type="compositionally biased region" description="Acidic residues" evidence="1">
    <location>
        <begin position="816"/>
        <end position="825"/>
    </location>
</feature>
<feature type="region of interest" description="Disordered" evidence="1">
    <location>
        <begin position="746"/>
        <end position="825"/>
    </location>
</feature>
<dbReference type="SUPFAM" id="SSF50156">
    <property type="entry name" value="PDZ domain-like"/>
    <property type="match status" value="1"/>
</dbReference>
<protein>
    <recommendedName>
        <fullName evidence="2">PDZ domain-containing protein</fullName>
    </recommendedName>
</protein>
<evidence type="ECO:0000313" key="3">
    <source>
        <dbReference type="EMBL" id="CAJ1949065.1"/>
    </source>
</evidence>
<feature type="region of interest" description="Disordered" evidence="1">
    <location>
        <begin position="388"/>
        <end position="521"/>
    </location>
</feature>
<evidence type="ECO:0000259" key="2">
    <source>
        <dbReference type="PROSITE" id="PS50106"/>
    </source>
</evidence>
<dbReference type="PANTHER" id="PTHR12820:SF0">
    <property type="entry name" value="VACUOLAR PROTEIN SORTING-ASSOCIATED PROTEIN 53 HOMOLOG"/>
    <property type="match status" value="1"/>
</dbReference>
<dbReference type="PROSITE" id="PS50106">
    <property type="entry name" value="PDZ"/>
    <property type="match status" value="1"/>
</dbReference>
<feature type="compositionally biased region" description="Acidic residues" evidence="1">
    <location>
        <begin position="780"/>
        <end position="792"/>
    </location>
</feature>
<dbReference type="AlphaFoldDB" id="A0AAD2FQ48"/>
<feature type="compositionally biased region" description="Basic and acidic residues" evidence="1">
    <location>
        <begin position="438"/>
        <end position="449"/>
    </location>
</feature>
<feature type="compositionally biased region" description="Polar residues" evidence="1">
    <location>
        <begin position="505"/>
        <end position="516"/>
    </location>
</feature>
<dbReference type="GO" id="GO:0000938">
    <property type="term" value="C:GARP complex"/>
    <property type="evidence" value="ECO:0007669"/>
    <property type="project" value="InterPro"/>
</dbReference>
<proteinExistence type="predicted"/>
<dbReference type="EMBL" id="CAKOGP040001758">
    <property type="protein sequence ID" value="CAJ1949065.1"/>
    <property type="molecule type" value="Genomic_DNA"/>
</dbReference>
<dbReference type="InterPro" id="IPR001478">
    <property type="entry name" value="PDZ"/>
</dbReference>
<name>A0AAD2FQ48_9STRA</name>
<evidence type="ECO:0000256" key="1">
    <source>
        <dbReference type="SAM" id="MobiDB-lite"/>
    </source>
</evidence>
<feature type="compositionally biased region" description="Polar residues" evidence="1">
    <location>
        <begin position="472"/>
        <end position="490"/>
    </location>
</feature>
<dbReference type="GO" id="GO:0005829">
    <property type="term" value="C:cytosol"/>
    <property type="evidence" value="ECO:0007669"/>
    <property type="project" value="GOC"/>
</dbReference>
<dbReference type="Proteomes" id="UP001295423">
    <property type="component" value="Unassembled WGS sequence"/>
</dbReference>
<feature type="compositionally biased region" description="Polar residues" evidence="1">
    <location>
        <begin position="769"/>
        <end position="779"/>
    </location>
</feature>
<comment type="caution">
    <text evidence="3">The sequence shown here is derived from an EMBL/GenBank/DDBJ whole genome shotgun (WGS) entry which is preliminary data.</text>
</comment>
<dbReference type="PANTHER" id="PTHR12820">
    <property type="entry name" value="VACUOLAR SORTING PROTEIN 53"/>
    <property type="match status" value="1"/>
</dbReference>
<reference evidence="3" key="1">
    <citation type="submission" date="2023-08" db="EMBL/GenBank/DDBJ databases">
        <authorList>
            <person name="Audoor S."/>
            <person name="Bilcke G."/>
        </authorList>
    </citation>
    <scope>NUCLEOTIDE SEQUENCE</scope>
</reference>
<dbReference type="InterPro" id="IPR039766">
    <property type="entry name" value="Vps53"/>
</dbReference>
<keyword evidence="4" id="KW-1185">Reference proteome</keyword>
<organism evidence="3 4">
    <name type="scientific">Cylindrotheca closterium</name>
    <dbReference type="NCBI Taxonomy" id="2856"/>
    <lineage>
        <taxon>Eukaryota</taxon>
        <taxon>Sar</taxon>
        <taxon>Stramenopiles</taxon>
        <taxon>Ochrophyta</taxon>
        <taxon>Bacillariophyta</taxon>
        <taxon>Bacillariophyceae</taxon>
        <taxon>Bacillariophycidae</taxon>
        <taxon>Bacillariales</taxon>
        <taxon>Bacillariaceae</taxon>
        <taxon>Cylindrotheca</taxon>
    </lineage>
</organism>
<evidence type="ECO:0000313" key="4">
    <source>
        <dbReference type="Proteomes" id="UP001295423"/>
    </source>
</evidence>
<feature type="domain" description="PDZ" evidence="2">
    <location>
        <begin position="31"/>
        <end position="127"/>
    </location>
</feature>
<dbReference type="GO" id="GO:0042147">
    <property type="term" value="P:retrograde transport, endosome to Golgi"/>
    <property type="evidence" value="ECO:0007669"/>
    <property type="project" value="InterPro"/>
</dbReference>
<gene>
    <name evidence="3" type="ORF">CYCCA115_LOCUS11907</name>
</gene>
<dbReference type="InterPro" id="IPR036034">
    <property type="entry name" value="PDZ_sf"/>
</dbReference>
<sequence length="825" mass="92900">MLRRIRGNGGLYKDLLNKEPHVVSITFWREEFPFQKDDTEDVHEPTKLGIMIDKAPAEEDGDRTGGDFQITDIQDNPDSLLYGMPIEVGDRLVAVNSQPCYGLDIEMLKQMIATQTGIVTLTLRKTRMAPFQDELRLAVFIDSQKHTCIPMDICLFKEEEKLSIFALYDHFDMDIKSNANKNKNDWLEKSCLAEGQVLLSVNDTPTFQLEEDDAHSIMNETLNTDEVLAIKTYFPSRASANEAPDMADRVTSYIVQLEHRMTRSLAQARNENDDLNFSALPYPVFSSAAQLDKTLRGAYNRCITISTGKPLFRLYLVMEDVWAKYAKVLIRRFPKDSRFSKVWRKRLGNEKAKYAKHENMEGCPSATQLDVNGAEKNEVNDETATEAMANVDSEDEDDLNSVPTFESVETDSEDKNDNAANKETASSGRGWFFSRRRQQSEHNPEKNIDQNKAGSSSDDEGEQEKTEPDIIQKQNLAPNQSRSWFFSSKNAADESKSLDGEDIATDSNQRSRSGQLDSKRCEPKDKEINIRAEICHVICTGSYCLDLLTEREIALNETIEEGFKVDFGETKKVFQEEVIQKGILQLVDSVNFQSEPIFASMARIRWHRCDEVGDTSPYAMEVVDLLKKRITSLIVQLPPQYHHKFKYDLIEVICQAFYNSLARINRISPVGTQQLLLDVCTLKLEFVALLKISEPSKDVEVDSDFADARMTDPQRFVNELLKRPEALLKLAGTNVGVDELLGTLNGNPAAGGEKGEKPSPNGDSVEAESGSNIAKTNLGESEDGNANEDDETTIVFDHLEDLDTTLETPAFPASFDLDDEEPDVE</sequence>